<accession>A0A5A8D7V5</accession>
<feature type="region of interest" description="Disordered" evidence="2">
    <location>
        <begin position="504"/>
        <end position="523"/>
    </location>
</feature>
<dbReference type="Proteomes" id="UP000325113">
    <property type="component" value="Unassembled WGS sequence"/>
</dbReference>
<comment type="caution">
    <text evidence="3">The sequence shown here is derived from an EMBL/GenBank/DDBJ whole genome shotgun (WGS) entry which is preliminary data.</text>
</comment>
<gene>
    <name evidence="3" type="ORF">FNF31_03749</name>
</gene>
<feature type="compositionally biased region" description="Low complexity" evidence="2">
    <location>
        <begin position="188"/>
        <end position="206"/>
    </location>
</feature>
<keyword evidence="1" id="KW-0175">Coiled coil</keyword>
<reference evidence="3 4" key="1">
    <citation type="submission" date="2019-07" db="EMBL/GenBank/DDBJ databases">
        <title>Genomes of Cafeteria roenbergensis.</title>
        <authorList>
            <person name="Fischer M.G."/>
            <person name="Hackl T."/>
            <person name="Roman M."/>
        </authorList>
    </citation>
    <scope>NUCLEOTIDE SEQUENCE [LARGE SCALE GENOMIC DNA]</scope>
    <source>
        <strain evidence="3 4">Cflag</strain>
    </source>
</reference>
<feature type="compositionally biased region" description="Basic and acidic residues" evidence="2">
    <location>
        <begin position="307"/>
        <end position="321"/>
    </location>
</feature>
<feature type="region of interest" description="Disordered" evidence="2">
    <location>
        <begin position="442"/>
        <end position="471"/>
    </location>
</feature>
<dbReference type="AlphaFoldDB" id="A0A5A8D7V5"/>
<name>A0A5A8D7V5_CAFRO</name>
<evidence type="ECO:0000256" key="1">
    <source>
        <dbReference type="SAM" id="Coils"/>
    </source>
</evidence>
<evidence type="ECO:0008006" key="5">
    <source>
        <dbReference type="Google" id="ProtNLM"/>
    </source>
</evidence>
<feature type="region of interest" description="Disordered" evidence="2">
    <location>
        <begin position="122"/>
        <end position="216"/>
    </location>
</feature>
<organism evidence="3 4">
    <name type="scientific">Cafeteria roenbergensis</name>
    <name type="common">Marine flagellate</name>
    <dbReference type="NCBI Taxonomy" id="33653"/>
    <lineage>
        <taxon>Eukaryota</taxon>
        <taxon>Sar</taxon>
        <taxon>Stramenopiles</taxon>
        <taxon>Bigyra</taxon>
        <taxon>Opalozoa</taxon>
        <taxon>Bicosoecida</taxon>
        <taxon>Cafeteriaceae</taxon>
        <taxon>Cafeteria</taxon>
    </lineage>
</organism>
<feature type="compositionally biased region" description="Low complexity" evidence="2">
    <location>
        <begin position="621"/>
        <end position="636"/>
    </location>
</feature>
<feature type="region of interest" description="Disordered" evidence="2">
    <location>
        <begin position="596"/>
        <end position="636"/>
    </location>
</feature>
<evidence type="ECO:0000313" key="3">
    <source>
        <dbReference type="EMBL" id="KAA0161466.1"/>
    </source>
</evidence>
<feature type="region of interest" description="Disordered" evidence="2">
    <location>
        <begin position="307"/>
        <end position="331"/>
    </location>
</feature>
<feature type="compositionally biased region" description="Low complexity" evidence="2">
    <location>
        <begin position="442"/>
        <end position="457"/>
    </location>
</feature>
<proteinExistence type="predicted"/>
<dbReference type="EMBL" id="VLTM01000035">
    <property type="protein sequence ID" value="KAA0161466.1"/>
    <property type="molecule type" value="Genomic_DNA"/>
</dbReference>
<sequence>MSVLRFVVQGVGLVATAETQGAYIILGPDPGSPLYTSVLCENAIDPTWDEVVLEGSPGEYDEDTDVMVSIFEVDGDGVSVLIGTTQVSVAEMQRGARDTPPRRFALVNHEGAETGHVAFLGASAGPRPAVPSAISIPGRPGDAGQSDSSAPVVIGAESPMAGPLTPATAATYPRQGRLRPRSPPPPSGEAGEAADSGSASDASGFAASGGDGKAAGGARAEDVAAAAAARRLELLRRRVDEMNELCRTAEDANARAARETKWRQELQEDKRALQERVQSVLSDLRREETARLDAERRATEAARRAEAAVADAERARAEAEVPRGPSPRAAAADAQRLRAALDEAKGHKQAAAMAEARATGLEASLKKAEAAAAAAARDLARARAEAAATEKALRARARAAEEAASEAKAATEEAEARASATSRVVADGFAAAARSLGLSLSADGGDADSAAAPAQASRHAGEPSGPHAGVPRAVLDADWEAWDSSLIAAAVEAVASAATGLATAPSVSQSSPASPAARASFGTASDAGSESAAVAAAAAASAELRRQMAQQGADHARAVEDKNKLIRDYAASPTSAAPSPPLDPPASAVRITARNGRPFHNAPARRTPESGTFSSSPGRVPTAGQGAAPATGAFFA</sequence>
<dbReference type="InterPro" id="IPR035892">
    <property type="entry name" value="C2_domain_sf"/>
</dbReference>
<dbReference type="SUPFAM" id="SSF49562">
    <property type="entry name" value="C2 domain (Calcium/lipid-binding domain, CaLB)"/>
    <property type="match status" value="1"/>
</dbReference>
<evidence type="ECO:0000313" key="4">
    <source>
        <dbReference type="Proteomes" id="UP000325113"/>
    </source>
</evidence>
<evidence type="ECO:0000256" key="2">
    <source>
        <dbReference type="SAM" id="MobiDB-lite"/>
    </source>
</evidence>
<feature type="coiled-coil region" evidence="1">
    <location>
        <begin position="351"/>
        <end position="417"/>
    </location>
</feature>
<protein>
    <recommendedName>
        <fullName evidence="5">C2 domain-containing protein</fullName>
    </recommendedName>
</protein>